<comment type="caution">
    <text evidence="1">The sequence shown here is derived from an EMBL/GenBank/DDBJ whole genome shotgun (WGS) entry which is preliminary data.</text>
</comment>
<proteinExistence type="predicted"/>
<dbReference type="EMBL" id="BAABDL010000019">
    <property type="protein sequence ID" value="GAA4060339.1"/>
    <property type="molecule type" value="Genomic_DNA"/>
</dbReference>
<organism evidence="1 2">
    <name type="scientific">Amphibacillus indicireducens</name>
    <dbReference type="NCBI Taxonomy" id="1076330"/>
    <lineage>
        <taxon>Bacteria</taxon>
        <taxon>Bacillati</taxon>
        <taxon>Bacillota</taxon>
        <taxon>Bacilli</taxon>
        <taxon>Bacillales</taxon>
        <taxon>Bacillaceae</taxon>
        <taxon>Amphibacillus</taxon>
    </lineage>
</organism>
<protein>
    <submittedName>
        <fullName evidence="1">Uncharacterized protein</fullName>
    </submittedName>
</protein>
<accession>A0ABP7V606</accession>
<keyword evidence="2" id="KW-1185">Reference proteome</keyword>
<evidence type="ECO:0000313" key="2">
    <source>
        <dbReference type="Proteomes" id="UP001501734"/>
    </source>
</evidence>
<evidence type="ECO:0000313" key="1">
    <source>
        <dbReference type="EMBL" id="GAA4060339.1"/>
    </source>
</evidence>
<dbReference type="Proteomes" id="UP001501734">
    <property type="component" value="Unassembled WGS sequence"/>
</dbReference>
<reference evidence="2" key="1">
    <citation type="journal article" date="2019" name="Int. J. Syst. Evol. Microbiol.">
        <title>The Global Catalogue of Microorganisms (GCM) 10K type strain sequencing project: providing services to taxonomists for standard genome sequencing and annotation.</title>
        <authorList>
            <consortium name="The Broad Institute Genomics Platform"/>
            <consortium name="The Broad Institute Genome Sequencing Center for Infectious Disease"/>
            <person name="Wu L."/>
            <person name="Ma J."/>
        </authorList>
    </citation>
    <scope>NUCLEOTIDE SEQUENCE [LARGE SCALE GENOMIC DNA]</scope>
    <source>
        <strain evidence="2">JCM 17250</strain>
    </source>
</reference>
<gene>
    <name evidence="1" type="ORF">GCM10022410_04290</name>
</gene>
<sequence>MASIIKLNRTNEYRFLLTEINRLIYKTPTVTIEIAVKINRLTIVIKIGFQTFSIKSLYRQIKIAKNSKNITVLTKILDGFIFMKKENKEISARFRATIAAMPSTVTSKIALTFLVKR</sequence>
<name>A0ABP7V606_9BACI</name>